<dbReference type="EMBL" id="SMRT01000001">
    <property type="protein sequence ID" value="TDG00555.1"/>
    <property type="molecule type" value="Genomic_DNA"/>
</dbReference>
<organism evidence="1 2">
    <name type="scientific">Paenibacillus piri</name>
    <dbReference type="NCBI Taxonomy" id="2547395"/>
    <lineage>
        <taxon>Bacteria</taxon>
        <taxon>Bacillati</taxon>
        <taxon>Bacillota</taxon>
        <taxon>Bacilli</taxon>
        <taxon>Bacillales</taxon>
        <taxon>Paenibacillaceae</taxon>
        <taxon>Paenibacillus</taxon>
    </lineage>
</organism>
<reference evidence="1 2" key="1">
    <citation type="submission" date="2019-03" db="EMBL/GenBank/DDBJ databases">
        <title>This is whole genome sequence of Paenibacillus sp MS74 strain.</title>
        <authorList>
            <person name="Trinh H.N."/>
        </authorList>
    </citation>
    <scope>NUCLEOTIDE SEQUENCE [LARGE SCALE GENOMIC DNA]</scope>
    <source>
        <strain evidence="1 2">MS74</strain>
    </source>
</reference>
<dbReference type="RefSeq" id="WP_133225264.1">
    <property type="nucleotide sequence ID" value="NZ_SMRT01000001.1"/>
</dbReference>
<sequence length="387" mass="43102">MTVSFQFQVNAGPRDRNECPVGFAMGKDDPRLNGGRLESLSVCDEDGRPVPVQCCEEEGRYIIRLIVDRLAKGSGKTYSAVVHDRAAAESDPSAGGVEVHPNRHKLDISIDGRYFTSYVFDPAVAKPYLGAVAGPHGDSFTRLDFETKEHPHHRSLWLAIGDVNGIDMWNEPEGRHGKQRHLHFSRAAGGPVCATITAHNVWTSFADKPQIDETRTLTVYRTPAAGRIVDVDATFTANYGQVEFGATKEAGPLGIRVTESMKVDNGGTMVNSYGSIGEQECWGQRAEWCDYYGAVGDYTYGIAAFDHPDNENYPTYWHIRNYGLLAPNNFYFAGGKLIKPGEKVNYRYRVYFHEGDSAVIRIISIRPRLRYCNKQVYSSPGSIRFLC</sequence>
<dbReference type="AlphaFoldDB" id="A0A4V2ZUE1"/>
<name>A0A4V2ZUE1_9BACL</name>
<dbReference type="Proteomes" id="UP000295636">
    <property type="component" value="Unassembled WGS sequence"/>
</dbReference>
<proteinExistence type="predicted"/>
<evidence type="ECO:0000313" key="1">
    <source>
        <dbReference type="EMBL" id="TDG00555.1"/>
    </source>
</evidence>
<accession>A0A4V2ZUE1</accession>
<protein>
    <submittedName>
        <fullName evidence="1">Uncharacterized protein</fullName>
    </submittedName>
</protein>
<keyword evidence="2" id="KW-1185">Reference proteome</keyword>
<dbReference type="Pfam" id="PF14100">
    <property type="entry name" value="DUF6807"/>
    <property type="match status" value="1"/>
</dbReference>
<evidence type="ECO:0000313" key="2">
    <source>
        <dbReference type="Proteomes" id="UP000295636"/>
    </source>
</evidence>
<gene>
    <name evidence="1" type="ORF">E1757_02680</name>
</gene>
<dbReference type="OrthoDB" id="242279at2"/>
<comment type="caution">
    <text evidence="1">The sequence shown here is derived from an EMBL/GenBank/DDBJ whole genome shotgun (WGS) entry which is preliminary data.</text>
</comment>
<dbReference type="InterPro" id="IPR029475">
    <property type="entry name" value="DUF6807"/>
</dbReference>